<keyword evidence="4" id="KW-0732">Signal</keyword>
<keyword evidence="3" id="KW-0812">Transmembrane</keyword>
<dbReference type="InterPro" id="IPR019734">
    <property type="entry name" value="TPR_rpt"/>
</dbReference>
<dbReference type="EMBL" id="CP089984">
    <property type="protein sequence ID" value="WXB15716.1"/>
    <property type="molecule type" value="Genomic_DNA"/>
</dbReference>
<dbReference type="SUPFAM" id="SSF48452">
    <property type="entry name" value="TPR-like"/>
    <property type="match status" value="1"/>
</dbReference>
<dbReference type="PROSITE" id="PS50005">
    <property type="entry name" value="TPR"/>
    <property type="match status" value="1"/>
</dbReference>
<dbReference type="Gene3D" id="1.25.40.10">
    <property type="entry name" value="Tetratricopeptide repeat domain"/>
    <property type="match status" value="1"/>
</dbReference>
<dbReference type="Proteomes" id="UP001370348">
    <property type="component" value="Chromosome"/>
</dbReference>
<gene>
    <name evidence="5" type="ORF">LZC94_00290</name>
</gene>
<organism evidence="5 6">
    <name type="scientific">Pendulispora albinea</name>
    <dbReference type="NCBI Taxonomy" id="2741071"/>
    <lineage>
        <taxon>Bacteria</taxon>
        <taxon>Pseudomonadati</taxon>
        <taxon>Myxococcota</taxon>
        <taxon>Myxococcia</taxon>
        <taxon>Myxococcales</taxon>
        <taxon>Sorangiineae</taxon>
        <taxon>Pendulisporaceae</taxon>
        <taxon>Pendulispora</taxon>
    </lineage>
</organism>
<feature type="repeat" description="TPR" evidence="1">
    <location>
        <begin position="44"/>
        <end position="77"/>
    </location>
</feature>
<feature type="signal peptide" evidence="4">
    <location>
        <begin position="1"/>
        <end position="30"/>
    </location>
</feature>
<evidence type="ECO:0000256" key="4">
    <source>
        <dbReference type="SAM" id="SignalP"/>
    </source>
</evidence>
<proteinExistence type="predicted"/>
<dbReference type="RefSeq" id="WP_394825350.1">
    <property type="nucleotide sequence ID" value="NZ_CP089984.1"/>
</dbReference>
<name>A0ABZ2M326_9BACT</name>
<evidence type="ECO:0000313" key="6">
    <source>
        <dbReference type="Proteomes" id="UP001370348"/>
    </source>
</evidence>
<evidence type="ECO:0000256" key="2">
    <source>
        <dbReference type="SAM" id="MobiDB-lite"/>
    </source>
</evidence>
<feature type="transmembrane region" description="Helical" evidence="3">
    <location>
        <begin position="303"/>
        <end position="325"/>
    </location>
</feature>
<keyword evidence="3" id="KW-0472">Membrane</keyword>
<evidence type="ECO:0000313" key="5">
    <source>
        <dbReference type="EMBL" id="WXB15716.1"/>
    </source>
</evidence>
<reference evidence="5 6" key="1">
    <citation type="submission" date="2021-12" db="EMBL/GenBank/DDBJ databases">
        <title>Discovery of the Pendulisporaceae a myxobacterial family with distinct sporulation behavior and unique specialized metabolism.</title>
        <authorList>
            <person name="Garcia R."/>
            <person name="Popoff A."/>
            <person name="Bader C.D."/>
            <person name="Loehr J."/>
            <person name="Walesch S."/>
            <person name="Walt C."/>
            <person name="Boldt J."/>
            <person name="Bunk B."/>
            <person name="Haeckl F.J.F.P.J."/>
            <person name="Gunesch A.P."/>
            <person name="Birkelbach J."/>
            <person name="Nuebel U."/>
            <person name="Pietschmann T."/>
            <person name="Bach T."/>
            <person name="Mueller R."/>
        </authorList>
    </citation>
    <scope>NUCLEOTIDE SEQUENCE [LARGE SCALE GENOMIC DNA]</scope>
    <source>
        <strain evidence="5 6">MSr11954</strain>
    </source>
</reference>
<dbReference type="InterPro" id="IPR011990">
    <property type="entry name" value="TPR-like_helical_dom_sf"/>
</dbReference>
<feature type="region of interest" description="Disordered" evidence="2">
    <location>
        <begin position="30"/>
        <end position="52"/>
    </location>
</feature>
<feature type="region of interest" description="Disordered" evidence="2">
    <location>
        <begin position="193"/>
        <end position="227"/>
    </location>
</feature>
<accession>A0ABZ2M326</accession>
<feature type="compositionally biased region" description="Pro residues" evidence="2">
    <location>
        <begin position="193"/>
        <end position="218"/>
    </location>
</feature>
<protein>
    <recommendedName>
        <fullName evidence="7">Tetratricopeptide repeat protein</fullName>
    </recommendedName>
</protein>
<evidence type="ECO:0000256" key="1">
    <source>
        <dbReference type="PROSITE-ProRule" id="PRU00339"/>
    </source>
</evidence>
<evidence type="ECO:0008006" key="7">
    <source>
        <dbReference type="Google" id="ProtNLM"/>
    </source>
</evidence>
<keyword evidence="3" id="KW-1133">Transmembrane helix</keyword>
<evidence type="ECO:0000256" key="3">
    <source>
        <dbReference type="SAM" id="Phobius"/>
    </source>
</evidence>
<keyword evidence="1" id="KW-0802">TPR repeat</keyword>
<feature type="chain" id="PRO_5046056686" description="Tetratricopeptide repeat protein" evidence="4">
    <location>
        <begin position="31"/>
        <end position="353"/>
    </location>
</feature>
<keyword evidence="6" id="KW-1185">Reference proteome</keyword>
<sequence>MNPIRFRTTYRMLFVASLAAGAAVTAPASAQSRSTASSKIEKRAEARNDEGKRAFKQSDFDGASRAFSEAYKLDPKSKYLLNLALAELRGNKPLDALGHFRQYRSAPGISADEVDKTRGYFEEAMARTGHLRIHAPSDLAVTLDAAPLSKEQREETVDVVAGKHVVEVAYTTGTKRRDVDAPAGKEVIVEFPAPPPPPAPVPLPAAPPVAVQTPPPETAPAADRRESGLGCTHSGACLGLTVGLATLGVAGFVGLGVFQTQASSATTDAEAIRARAGSCNGNGSAECGQLADLQDQHSSKLTLARVSAGVGAASLVGAGLLFFLWPKPAKGPSAQAYPLVAPNAAGMGIRGSF</sequence>
<feature type="compositionally biased region" description="Basic and acidic residues" evidence="2">
    <location>
        <begin position="39"/>
        <end position="52"/>
    </location>
</feature>